<evidence type="ECO:0000256" key="1">
    <source>
        <dbReference type="SAM" id="MobiDB-lite"/>
    </source>
</evidence>
<feature type="compositionally biased region" description="Basic residues" evidence="1">
    <location>
        <begin position="154"/>
        <end position="178"/>
    </location>
</feature>
<feature type="compositionally biased region" description="Gly residues" evidence="1">
    <location>
        <begin position="638"/>
        <end position="653"/>
    </location>
</feature>
<evidence type="ECO:0000313" key="2">
    <source>
        <dbReference type="EMBL" id="KAF2439996.1"/>
    </source>
</evidence>
<feature type="compositionally biased region" description="Polar residues" evidence="1">
    <location>
        <begin position="324"/>
        <end position="336"/>
    </location>
</feature>
<feature type="compositionally biased region" description="Low complexity" evidence="1">
    <location>
        <begin position="608"/>
        <end position="620"/>
    </location>
</feature>
<evidence type="ECO:0000313" key="3">
    <source>
        <dbReference type="Proteomes" id="UP000799764"/>
    </source>
</evidence>
<accession>A0A9P4P9J8</accession>
<sequence length="995" mass="106958">MAGPRNLPGRSSQRRSANQQDDEPPPRTRSGRGPKSAAKPDSKPDIVSPKANSQQSSTTPQTRKTTRQASTVANYADLEAGNVVYAIYEAPIWTVVGLPRDFLDGLKEHKNSRKRRFSERSELPTLNTLFAHSDTVSDDESDDIPSPQPAAARGRGRGRGGRGSRGGRGRGGRGRGSRGGRGGTTAAAPRTTSPLRTRPSRNAAPAFPLVEEDDEEPSNQESAVEDAKRSPELEEETMNELTDAETMNELTDDAEPMNELTDDDLEKKEPVEGVAYQKMGDVVWESQTPPGSPPPALALAYKDPDAKIPVPVAAPKLSLPAKSGSRTRTPKEGTSTPIPPPKLPRLAPEDDALSDSDLPGPWIEGLPSPIEAECEDRADYLLQKRFEPMVDVQDAIASLTKFPLAQRSTESLYALAENTQRILKAWQDEYLRLDARTAPHAHPPKKPCNAGRIPINPLVYEDMKEADIYGYTYNPKITEPGFQDPFTQRPGHEQSGGRELRQRRANAMLDSAAPSEDEEEDEEGRHAKRQRRATRRFEGSDAGTGTVTGTTTPKKHNGWGGARKKGVSKYAKSSEHAASATPEPDARVKRGRGLLHPRVQEMREESAVVSSGDDGGSNVDSVDDEEHVVRPATRGGRGRGGGRGGRGRGGYGAKGPRKRLFEEDEPIPSAHAPNGPPPALQSLSEGQNQFTLSTPAGAAVPPPVIGPNSTETVFQATPQPYAYQDLGAGPHPSAHTPDTYMNTTPLSQYSNPYDDSANNSASGSRKKPRVKSEKRSQSMTIWWAERKARQKEADEKSGTPPKPPSRSNSGTGRRGGRTSGAGSPAAKQHPEPQHRQPIPFYSDPHAQPPPPPPQEVQAFHSHPPPPAPFSAPSPSTAHLPAVSYPPPPSLLMQPSPLAALPSTVPPPPPGPGRTLAPAPLPPQVPMSAYPSPYGPRTAPRPKSNGPLPLAPALNHVSPYPPMGIGMGIGSSQPVRDMPFKVLVPGIPPDSRRESR</sequence>
<dbReference type="PANTHER" id="PTHR48125">
    <property type="entry name" value="LP07818P1"/>
    <property type="match status" value="1"/>
</dbReference>
<feature type="compositionally biased region" description="Polar residues" evidence="1">
    <location>
        <begin position="9"/>
        <end position="19"/>
    </location>
</feature>
<keyword evidence="3" id="KW-1185">Reference proteome</keyword>
<feature type="compositionally biased region" description="Low complexity" evidence="1">
    <location>
        <begin position="890"/>
        <end position="902"/>
    </location>
</feature>
<dbReference type="OrthoDB" id="4115400at2759"/>
<organism evidence="2 3">
    <name type="scientific">Karstenula rhodostoma CBS 690.94</name>
    <dbReference type="NCBI Taxonomy" id="1392251"/>
    <lineage>
        <taxon>Eukaryota</taxon>
        <taxon>Fungi</taxon>
        <taxon>Dikarya</taxon>
        <taxon>Ascomycota</taxon>
        <taxon>Pezizomycotina</taxon>
        <taxon>Dothideomycetes</taxon>
        <taxon>Pleosporomycetidae</taxon>
        <taxon>Pleosporales</taxon>
        <taxon>Massarineae</taxon>
        <taxon>Didymosphaeriaceae</taxon>
        <taxon>Karstenula</taxon>
    </lineage>
</organism>
<proteinExistence type="predicted"/>
<protein>
    <submittedName>
        <fullName evidence="2">Uncharacterized protein</fullName>
    </submittedName>
</protein>
<name>A0A9P4P9J8_9PLEO</name>
<dbReference type="PANTHER" id="PTHR48125:SF10">
    <property type="entry name" value="OS12G0136300 PROTEIN"/>
    <property type="match status" value="1"/>
</dbReference>
<feature type="compositionally biased region" description="Polar residues" evidence="1">
    <location>
        <begin position="681"/>
        <end position="694"/>
    </location>
</feature>
<feature type="compositionally biased region" description="Low complexity" evidence="1">
    <location>
        <begin position="543"/>
        <end position="552"/>
    </location>
</feature>
<feature type="compositionally biased region" description="Polar residues" evidence="1">
    <location>
        <begin position="739"/>
        <end position="763"/>
    </location>
</feature>
<gene>
    <name evidence="2" type="ORF">P171DRAFT_435812</name>
</gene>
<feature type="compositionally biased region" description="Basic and acidic residues" evidence="1">
    <location>
        <begin position="784"/>
        <end position="797"/>
    </location>
</feature>
<feature type="compositionally biased region" description="Polar residues" evidence="1">
    <location>
        <begin position="708"/>
        <end position="718"/>
    </location>
</feature>
<dbReference type="Proteomes" id="UP000799764">
    <property type="component" value="Unassembled WGS sequence"/>
</dbReference>
<feature type="compositionally biased region" description="Low complexity" evidence="1">
    <location>
        <begin position="184"/>
        <end position="201"/>
    </location>
</feature>
<feature type="compositionally biased region" description="Polar residues" evidence="1">
    <location>
        <begin position="50"/>
        <end position="73"/>
    </location>
</feature>
<feature type="region of interest" description="Disordered" evidence="1">
    <location>
        <begin position="480"/>
        <end position="952"/>
    </location>
</feature>
<feature type="region of interest" description="Disordered" evidence="1">
    <location>
        <begin position="312"/>
        <end position="368"/>
    </location>
</feature>
<feature type="compositionally biased region" description="Pro residues" evidence="1">
    <location>
        <begin position="862"/>
        <end position="871"/>
    </location>
</feature>
<feature type="region of interest" description="Disordered" evidence="1">
    <location>
        <begin position="1"/>
        <end position="76"/>
    </location>
</feature>
<reference evidence="2" key="1">
    <citation type="journal article" date="2020" name="Stud. Mycol.">
        <title>101 Dothideomycetes genomes: a test case for predicting lifestyles and emergence of pathogens.</title>
        <authorList>
            <person name="Haridas S."/>
            <person name="Albert R."/>
            <person name="Binder M."/>
            <person name="Bloem J."/>
            <person name="Labutti K."/>
            <person name="Salamov A."/>
            <person name="Andreopoulos B."/>
            <person name="Baker S."/>
            <person name="Barry K."/>
            <person name="Bills G."/>
            <person name="Bluhm B."/>
            <person name="Cannon C."/>
            <person name="Castanera R."/>
            <person name="Culley D."/>
            <person name="Daum C."/>
            <person name="Ezra D."/>
            <person name="Gonzalez J."/>
            <person name="Henrissat B."/>
            <person name="Kuo A."/>
            <person name="Liang C."/>
            <person name="Lipzen A."/>
            <person name="Lutzoni F."/>
            <person name="Magnuson J."/>
            <person name="Mondo S."/>
            <person name="Nolan M."/>
            <person name="Ohm R."/>
            <person name="Pangilinan J."/>
            <person name="Park H.-J."/>
            <person name="Ramirez L."/>
            <person name="Alfaro M."/>
            <person name="Sun H."/>
            <person name="Tritt A."/>
            <person name="Yoshinaga Y."/>
            <person name="Zwiers L.-H."/>
            <person name="Turgeon B."/>
            <person name="Goodwin S."/>
            <person name="Spatafora J."/>
            <person name="Crous P."/>
            <person name="Grigoriev I."/>
        </authorList>
    </citation>
    <scope>NUCLEOTIDE SEQUENCE</scope>
    <source>
        <strain evidence="2">CBS 690.94</strain>
    </source>
</reference>
<feature type="compositionally biased region" description="Basic and acidic residues" evidence="1">
    <location>
        <begin position="490"/>
        <end position="502"/>
    </location>
</feature>
<comment type="caution">
    <text evidence="2">The sequence shown here is derived from an EMBL/GenBank/DDBJ whole genome shotgun (WGS) entry which is preliminary data.</text>
</comment>
<feature type="compositionally biased region" description="Acidic residues" evidence="1">
    <location>
        <begin position="250"/>
        <end position="264"/>
    </location>
</feature>
<dbReference type="AlphaFoldDB" id="A0A9P4P9J8"/>
<feature type="region of interest" description="Disordered" evidence="1">
    <location>
        <begin position="133"/>
        <end position="269"/>
    </location>
</feature>
<feature type="compositionally biased region" description="Basic residues" evidence="1">
    <location>
        <begin position="553"/>
        <end position="567"/>
    </location>
</feature>
<dbReference type="EMBL" id="MU001508">
    <property type="protein sequence ID" value="KAF2439996.1"/>
    <property type="molecule type" value="Genomic_DNA"/>
</dbReference>